<dbReference type="PROSITE" id="PS50835">
    <property type="entry name" value="IG_LIKE"/>
    <property type="match status" value="2"/>
</dbReference>
<dbReference type="GeneID" id="108885836"/>
<organism evidence="9 10">
    <name type="scientific">Lates calcarifer</name>
    <name type="common">Barramundi</name>
    <name type="synonym">Holocentrus calcarifer</name>
    <dbReference type="NCBI Taxonomy" id="8187"/>
    <lineage>
        <taxon>Eukaryota</taxon>
        <taxon>Metazoa</taxon>
        <taxon>Chordata</taxon>
        <taxon>Craniata</taxon>
        <taxon>Vertebrata</taxon>
        <taxon>Euteleostomi</taxon>
        <taxon>Actinopterygii</taxon>
        <taxon>Neopterygii</taxon>
        <taxon>Teleostei</taxon>
        <taxon>Neoteleostei</taxon>
        <taxon>Acanthomorphata</taxon>
        <taxon>Carangaria</taxon>
        <taxon>Carangaria incertae sedis</taxon>
        <taxon>Centropomidae</taxon>
        <taxon>Lates</taxon>
    </lineage>
</organism>
<comment type="subcellular location">
    <subcellularLocation>
        <location evidence="1">Membrane</location>
    </subcellularLocation>
</comment>
<feature type="domain" description="Ig-like" evidence="8">
    <location>
        <begin position="161"/>
        <end position="255"/>
    </location>
</feature>
<evidence type="ECO:0000256" key="5">
    <source>
        <dbReference type="ARBA" id="ARBA00023319"/>
    </source>
</evidence>
<protein>
    <submittedName>
        <fullName evidence="10">Uncharacterized protein LOC108885836 isoform X2</fullName>
    </submittedName>
</protein>
<dbReference type="Gene3D" id="2.60.40.10">
    <property type="entry name" value="Immunoglobulins"/>
    <property type="match status" value="2"/>
</dbReference>
<dbReference type="InterPro" id="IPR050504">
    <property type="entry name" value="IgSF_BTN/MOG"/>
</dbReference>
<sequence>MRSRQTYFLWLVFLCLLFIILCAGTISINLSINTEQEHETRSTYPQNGSVSAPVISGINLNSSTVVLECESKGWYPEPEVLWLDGEGNLLSAGPTETVRGPDDLYTVSSRVTVRRGNSFICRVEQKIINQTSETKIQISGTISINLSINTEKEHETRSTYPQNGSVSAPVISGINLNSSTVVLECKSKGWYPEPEVLWLDGEGNLLSAGPTETVRGPDDLYTVSSRVTVRRGNNFICRVEQKIINQTSETKIQISGTISINLSINTEKEHETRSTYLQNVSDCSTSCYYSLIFNGVTAFLCVVCLGCVLFVCKKSSILLDICSARRKDLVQKETQLQKQSEKMKEEQDVWTKAIAPMEELTGGLKNQRQELRLQLEEVERDMKENREKVQSVETEIAESDTDSREGHLQEKQNLLNVQGILEKGKEKLEKLDLNVEKLMQTAEGIMATMTGRRQKVQNSMEVINMQLEEVESQRDTVHLHKE</sequence>
<name>A0AAJ8DLB1_LATCA</name>
<dbReference type="InterPro" id="IPR053896">
    <property type="entry name" value="BTN3A2-like_Ig-C"/>
</dbReference>
<dbReference type="SUPFAM" id="SSF48726">
    <property type="entry name" value="Immunoglobulin"/>
    <property type="match status" value="2"/>
</dbReference>
<keyword evidence="3 7" id="KW-1133">Transmembrane helix</keyword>
<dbReference type="InterPro" id="IPR036179">
    <property type="entry name" value="Ig-like_dom_sf"/>
</dbReference>
<dbReference type="Proteomes" id="UP000694890">
    <property type="component" value="Unplaced"/>
</dbReference>
<feature type="domain" description="Ig-like" evidence="8">
    <location>
        <begin position="45"/>
        <end position="139"/>
    </location>
</feature>
<keyword evidence="5" id="KW-0393">Immunoglobulin domain</keyword>
<dbReference type="GO" id="GO:0050852">
    <property type="term" value="P:T cell receptor signaling pathway"/>
    <property type="evidence" value="ECO:0007669"/>
    <property type="project" value="TreeGrafter"/>
</dbReference>
<dbReference type="PANTHER" id="PTHR24100:SF151">
    <property type="entry name" value="ICOS LIGAND"/>
    <property type="match status" value="1"/>
</dbReference>
<evidence type="ECO:0000313" key="10">
    <source>
        <dbReference type="RefSeq" id="XP_050922994.1"/>
    </source>
</evidence>
<dbReference type="AlphaFoldDB" id="A0AAJ8DLB1"/>
<dbReference type="FunFam" id="2.60.40.10:FF:000088">
    <property type="entry name" value="Butyrophilin subfamily 1 member A1"/>
    <property type="match status" value="2"/>
</dbReference>
<evidence type="ECO:0000313" key="9">
    <source>
        <dbReference type="Proteomes" id="UP000694890"/>
    </source>
</evidence>
<evidence type="ECO:0000256" key="2">
    <source>
        <dbReference type="ARBA" id="ARBA00022692"/>
    </source>
</evidence>
<accession>A0AAJ8DLB1</accession>
<dbReference type="RefSeq" id="XP_050922994.1">
    <property type="nucleotide sequence ID" value="XM_051067037.1"/>
</dbReference>
<gene>
    <name evidence="10" type="primary">LOC108885836</name>
</gene>
<feature type="coiled-coil region" evidence="6">
    <location>
        <begin position="326"/>
        <end position="395"/>
    </location>
</feature>
<evidence type="ECO:0000256" key="7">
    <source>
        <dbReference type="SAM" id="Phobius"/>
    </source>
</evidence>
<evidence type="ECO:0000256" key="4">
    <source>
        <dbReference type="ARBA" id="ARBA00023136"/>
    </source>
</evidence>
<reference evidence="10" key="1">
    <citation type="submission" date="2025-08" db="UniProtKB">
        <authorList>
            <consortium name="RefSeq"/>
        </authorList>
    </citation>
    <scope>IDENTIFICATION</scope>
    <source>
        <tissue evidence="10">Brain</tissue>
    </source>
</reference>
<evidence type="ECO:0000256" key="6">
    <source>
        <dbReference type="SAM" id="Coils"/>
    </source>
</evidence>
<evidence type="ECO:0000256" key="1">
    <source>
        <dbReference type="ARBA" id="ARBA00004370"/>
    </source>
</evidence>
<dbReference type="InterPro" id="IPR013783">
    <property type="entry name" value="Ig-like_fold"/>
</dbReference>
<feature type="coiled-coil region" evidence="6">
    <location>
        <begin position="421"/>
        <end position="473"/>
    </location>
</feature>
<dbReference type="GO" id="GO:0009897">
    <property type="term" value="C:external side of plasma membrane"/>
    <property type="evidence" value="ECO:0007669"/>
    <property type="project" value="TreeGrafter"/>
</dbReference>
<dbReference type="PANTHER" id="PTHR24100">
    <property type="entry name" value="BUTYROPHILIN"/>
    <property type="match status" value="1"/>
</dbReference>
<dbReference type="InterPro" id="IPR007110">
    <property type="entry name" value="Ig-like_dom"/>
</dbReference>
<dbReference type="GO" id="GO:0001817">
    <property type="term" value="P:regulation of cytokine production"/>
    <property type="evidence" value="ECO:0007669"/>
    <property type="project" value="TreeGrafter"/>
</dbReference>
<keyword evidence="4 7" id="KW-0472">Membrane</keyword>
<evidence type="ECO:0000256" key="3">
    <source>
        <dbReference type="ARBA" id="ARBA00022989"/>
    </source>
</evidence>
<dbReference type="Pfam" id="PF22705">
    <property type="entry name" value="C2-set_3"/>
    <property type="match status" value="2"/>
</dbReference>
<proteinExistence type="predicted"/>
<keyword evidence="2 7" id="KW-0812">Transmembrane</keyword>
<keyword evidence="6" id="KW-0175">Coiled coil</keyword>
<evidence type="ECO:0000259" key="8">
    <source>
        <dbReference type="PROSITE" id="PS50835"/>
    </source>
</evidence>
<feature type="transmembrane region" description="Helical" evidence="7">
    <location>
        <begin position="7"/>
        <end position="32"/>
    </location>
</feature>
<dbReference type="GO" id="GO:0005102">
    <property type="term" value="F:signaling receptor binding"/>
    <property type="evidence" value="ECO:0007669"/>
    <property type="project" value="TreeGrafter"/>
</dbReference>